<dbReference type="Pfam" id="PF00561">
    <property type="entry name" value="Abhydrolase_1"/>
    <property type="match status" value="1"/>
</dbReference>
<dbReference type="PANTHER" id="PTHR43798:SF31">
    <property type="entry name" value="AB HYDROLASE SUPERFAMILY PROTEIN YCLE"/>
    <property type="match status" value="1"/>
</dbReference>
<reference evidence="3 4" key="1">
    <citation type="submission" date="2017-07" db="EMBL/GenBank/DDBJ databases">
        <title>Draft Genome Sequences of Select Purple Nonsulfur Bacteria.</title>
        <authorList>
            <person name="Lasarre B."/>
            <person name="Mckinlay J.B."/>
        </authorList>
    </citation>
    <scope>NUCLEOTIDE SEQUENCE [LARGE SCALE GENOMIC DNA]</scope>
    <source>
        <strain evidence="3 4">DSM 5909</strain>
    </source>
</reference>
<dbReference type="InterPro" id="IPR000073">
    <property type="entry name" value="AB_hydrolase_1"/>
</dbReference>
<keyword evidence="1" id="KW-0378">Hydrolase</keyword>
<feature type="domain" description="AB hydrolase-1" evidence="2">
    <location>
        <begin position="21"/>
        <end position="133"/>
    </location>
</feature>
<dbReference type="Gene3D" id="3.40.50.1820">
    <property type="entry name" value="alpha/beta hydrolase"/>
    <property type="match status" value="1"/>
</dbReference>
<dbReference type="PANTHER" id="PTHR43798">
    <property type="entry name" value="MONOACYLGLYCEROL LIPASE"/>
    <property type="match status" value="1"/>
</dbReference>
<dbReference type="Proteomes" id="UP000249130">
    <property type="component" value="Unassembled WGS sequence"/>
</dbReference>
<sequence length="171" mass="17752">MLMVHDRRTVHYDLIGPDDAPVVCFAHALAADGGMWAEQIPAVLAAGFRALRIDMRGHGGSAAAPGDYTLFGLADDIVAVLDACGIAQVHVVGLSVGAMIGEALGLAHGGRVRSLTLCEAPPKALHNAAAVWGPRVAAVRAAGSCAPIADATLARWLTPAFTRRCRSSRPR</sequence>
<dbReference type="OrthoDB" id="9793083at2"/>
<dbReference type="InterPro" id="IPR050266">
    <property type="entry name" value="AB_hydrolase_sf"/>
</dbReference>
<keyword evidence="4" id="KW-1185">Reference proteome</keyword>
<name>A0A327KMW7_9BRAD</name>
<dbReference type="RefSeq" id="WP_111421777.1">
    <property type="nucleotide sequence ID" value="NZ_NPEX01000272.1"/>
</dbReference>
<dbReference type="GO" id="GO:0016787">
    <property type="term" value="F:hydrolase activity"/>
    <property type="evidence" value="ECO:0007669"/>
    <property type="project" value="UniProtKB-KW"/>
</dbReference>
<evidence type="ECO:0000313" key="4">
    <source>
        <dbReference type="Proteomes" id="UP000249130"/>
    </source>
</evidence>
<evidence type="ECO:0000256" key="1">
    <source>
        <dbReference type="ARBA" id="ARBA00022801"/>
    </source>
</evidence>
<organism evidence="3 4">
    <name type="scientific">Rhodoplanes roseus</name>
    <dbReference type="NCBI Taxonomy" id="29409"/>
    <lineage>
        <taxon>Bacteria</taxon>
        <taxon>Pseudomonadati</taxon>
        <taxon>Pseudomonadota</taxon>
        <taxon>Alphaproteobacteria</taxon>
        <taxon>Hyphomicrobiales</taxon>
        <taxon>Nitrobacteraceae</taxon>
        <taxon>Rhodoplanes</taxon>
    </lineage>
</organism>
<protein>
    <recommendedName>
        <fullName evidence="2">AB hydrolase-1 domain-containing protein</fullName>
    </recommendedName>
</protein>
<dbReference type="SUPFAM" id="SSF53474">
    <property type="entry name" value="alpha/beta-Hydrolases"/>
    <property type="match status" value="1"/>
</dbReference>
<evidence type="ECO:0000313" key="3">
    <source>
        <dbReference type="EMBL" id="RAI39691.1"/>
    </source>
</evidence>
<accession>A0A327KMW7</accession>
<dbReference type="EMBL" id="NPEX01000272">
    <property type="protein sequence ID" value="RAI39691.1"/>
    <property type="molecule type" value="Genomic_DNA"/>
</dbReference>
<dbReference type="GO" id="GO:0016020">
    <property type="term" value="C:membrane"/>
    <property type="evidence" value="ECO:0007669"/>
    <property type="project" value="TreeGrafter"/>
</dbReference>
<proteinExistence type="predicted"/>
<dbReference type="AlphaFoldDB" id="A0A327KMW7"/>
<gene>
    <name evidence="3" type="ORF">CH341_25305</name>
</gene>
<dbReference type="InterPro" id="IPR029058">
    <property type="entry name" value="AB_hydrolase_fold"/>
</dbReference>
<comment type="caution">
    <text evidence="3">The sequence shown here is derived from an EMBL/GenBank/DDBJ whole genome shotgun (WGS) entry which is preliminary data.</text>
</comment>
<evidence type="ECO:0000259" key="2">
    <source>
        <dbReference type="Pfam" id="PF00561"/>
    </source>
</evidence>